<dbReference type="Gene3D" id="6.10.280.120">
    <property type="entry name" value="Growth arrest and DNA-damage-inducible proteins-interacting protein 1"/>
    <property type="match status" value="1"/>
</dbReference>
<evidence type="ECO:0000256" key="1">
    <source>
        <dbReference type="ARBA" id="ARBA00004123"/>
    </source>
</evidence>
<dbReference type="FunCoup" id="E2B1J8">
    <property type="interactions" value="489"/>
</dbReference>
<reference evidence="15 16" key="1">
    <citation type="journal article" date="2010" name="Science">
        <title>Genomic comparison of the ants Camponotus floridanus and Harpegnathos saltator.</title>
        <authorList>
            <person name="Bonasio R."/>
            <person name="Zhang G."/>
            <person name="Ye C."/>
            <person name="Mutti N.S."/>
            <person name="Fang X."/>
            <person name="Qin N."/>
            <person name="Donahue G."/>
            <person name="Yang P."/>
            <person name="Li Q."/>
            <person name="Li C."/>
            <person name="Zhang P."/>
            <person name="Huang Z."/>
            <person name="Berger S.L."/>
            <person name="Reinberg D."/>
            <person name="Wang J."/>
            <person name="Liebig J."/>
        </authorList>
    </citation>
    <scope>NUCLEOTIDE SEQUENCE [LARGE SCALE GENOMIC DNA]</scope>
    <source>
        <strain evidence="16">C129</strain>
    </source>
</reference>
<evidence type="ECO:0000256" key="8">
    <source>
        <dbReference type="ARBA" id="ARBA00023274"/>
    </source>
</evidence>
<dbReference type="InParanoid" id="E2B1J8"/>
<evidence type="ECO:0000256" key="7">
    <source>
        <dbReference type="ARBA" id="ARBA00023242"/>
    </source>
</evidence>
<protein>
    <recommendedName>
        <fullName evidence="11">Large ribosomal subunit protein mL64</fullName>
    </recommendedName>
    <alternativeName>
        <fullName evidence="10">39S ribosomal protein L59, mitochondrial</fullName>
    </alternativeName>
    <alternativeName>
        <fullName evidence="12">Growth arrest and DNA damage-inducible proteins-interacting protein 1</fullName>
    </alternativeName>
</protein>
<keyword evidence="5" id="KW-0175">Coiled coil</keyword>
<keyword evidence="16" id="KW-1185">Reference proteome</keyword>
<dbReference type="InterPro" id="IPR043035">
    <property type="entry name" value="Ribosomal_mL64_sf"/>
</dbReference>
<dbReference type="OMA" id="YEYRISY"/>
<evidence type="ECO:0000256" key="9">
    <source>
        <dbReference type="ARBA" id="ARBA00023306"/>
    </source>
</evidence>
<keyword evidence="6" id="KW-0496">Mitochondrion</keyword>
<dbReference type="GO" id="GO:0005634">
    <property type="term" value="C:nucleus"/>
    <property type="evidence" value="ECO:0007669"/>
    <property type="project" value="UniProtKB-SubCell"/>
</dbReference>
<proteinExistence type="inferred from homology"/>
<evidence type="ECO:0000256" key="5">
    <source>
        <dbReference type="ARBA" id="ARBA00023054"/>
    </source>
</evidence>
<dbReference type="GO" id="GO:1990904">
    <property type="term" value="C:ribonucleoprotein complex"/>
    <property type="evidence" value="ECO:0007669"/>
    <property type="project" value="UniProtKB-KW"/>
</dbReference>
<keyword evidence="7" id="KW-0539">Nucleus</keyword>
<evidence type="ECO:0000256" key="11">
    <source>
        <dbReference type="ARBA" id="ARBA00035184"/>
    </source>
</evidence>
<comment type="function">
    <text evidence="13">Acts as a negative regulator of G1 to S cell cycle phase progression by inhibiting cyclin-dependent kinases. Inhibitory effects are additive with GADD45 proteins but also occur in the absence of GADD45 proteins. Acts as a repressor of the orphan nuclear receptor NR4A1 by inhibiting AB domain-mediated transcriptional activity. May be involved in the hormone-mediated regulation of NR4A1 transcriptional activity. May play a role in mitochondrial protein synthesis.</text>
</comment>
<sequence>MNRMGRIYDAVRPNLRVQGILGRFLATGSTEPKAEVIDITTADEKPVYSSTDDPQFQERLARKRDKSRLNPQHRNILMGLRPFDTPMSWHHHKVKYKRRILGRYGLKASDEPAGFAWPTQDEIDDAKEYERVTFPLSLQERWKQLEEKKQERAEMIKARDDEIHAKMMKMEEWTKQLKAKIAKKEEELQAARKHKQRLVEELRRHFGFKISPHDERFKEMLQKKEKEEKKKKKEAKKQTRMEKLGMIPKEAESEGQEEVTDSRKSAE</sequence>
<evidence type="ECO:0000256" key="10">
    <source>
        <dbReference type="ARBA" id="ARBA00030700"/>
    </source>
</evidence>
<dbReference type="PANTHER" id="PTHR31761:SF1">
    <property type="entry name" value="LARGE RIBOSOMAL SUBUNIT PROTEIN ML64"/>
    <property type="match status" value="1"/>
</dbReference>
<dbReference type="GO" id="GO:0005840">
    <property type="term" value="C:ribosome"/>
    <property type="evidence" value="ECO:0007669"/>
    <property type="project" value="UniProtKB-KW"/>
</dbReference>
<comment type="subcellular location">
    <subcellularLocation>
        <location evidence="2">Mitochondrion</location>
    </subcellularLocation>
    <subcellularLocation>
        <location evidence="1">Nucleus</location>
    </subcellularLocation>
</comment>
<evidence type="ECO:0000256" key="6">
    <source>
        <dbReference type="ARBA" id="ARBA00023128"/>
    </source>
</evidence>
<dbReference type="Pfam" id="PF10147">
    <property type="entry name" value="CR6_interact"/>
    <property type="match status" value="1"/>
</dbReference>
<dbReference type="KEGG" id="cfo:105258264"/>
<dbReference type="PANTHER" id="PTHR31761">
    <property type="entry name" value="GROWTH ARREST AND DNA DAMAGE-INDUCIBLE PROTEINS-INTERACTING PROTEIN 1 GADD45GIP1"/>
    <property type="match status" value="1"/>
</dbReference>
<dbReference type="EMBL" id="GL444934">
    <property type="protein sequence ID" value="EFN60455.1"/>
    <property type="molecule type" value="Genomic_DNA"/>
</dbReference>
<organism evidence="16">
    <name type="scientific">Camponotus floridanus</name>
    <name type="common">Florida carpenter ant</name>
    <dbReference type="NCBI Taxonomy" id="104421"/>
    <lineage>
        <taxon>Eukaryota</taxon>
        <taxon>Metazoa</taxon>
        <taxon>Ecdysozoa</taxon>
        <taxon>Arthropoda</taxon>
        <taxon>Hexapoda</taxon>
        <taxon>Insecta</taxon>
        <taxon>Pterygota</taxon>
        <taxon>Neoptera</taxon>
        <taxon>Endopterygota</taxon>
        <taxon>Hymenoptera</taxon>
        <taxon>Apocrita</taxon>
        <taxon>Aculeata</taxon>
        <taxon>Formicoidea</taxon>
        <taxon>Formicidae</taxon>
        <taxon>Formicinae</taxon>
        <taxon>Camponotus</taxon>
    </lineage>
</organism>
<dbReference type="STRING" id="104421.E2B1J8"/>
<evidence type="ECO:0000256" key="14">
    <source>
        <dbReference type="SAM" id="MobiDB-lite"/>
    </source>
</evidence>
<keyword evidence="9" id="KW-0131">Cell cycle</keyword>
<dbReference type="GO" id="GO:0005739">
    <property type="term" value="C:mitochondrion"/>
    <property type="evidence" value="ECO:0007669"/>
    <property type="project" value="UniProtKB-SubCell"/>
</dbReference>
<evidence type="ECO:0000256" key="12">
    <source>
        <dbReference type="ARBA" id="ARBA00035485"/>
    </source>
</evidence>
<evidence type="ECO:0000256" key="3">
    <source>
        <dbReference type="ARBA" id="ARBA00005421"/>
    </source>
</evidence>
<dbReference type="AlphaFoldDB" id="E2B1J8"/>
<keyword evidence="4" id="KW-0689">Ribosomal protein</keyword>
<evidence type="ECO:0000256" key="13">
    <source>
        <dbReference type="ARBA" id="ARBA00060144"/>
    </source>
</evidence>
<evidence type="ECO:0000313" key="16">
    <source>
        <dbReference type="Proteomes" id="UP000000311"/>
    </source>
</evidence>
<dbReference type="InterPro" id="IPR018472">
    <property type="entry name" value="Ribosomal_mL64"/>
</dbReference>
<accession>E2B1J8</accession>
<dbReference type="Proteomes" id="UP000000311">
    <property type="component" value="Unassembled WGS sequence"/>
</dbReference>
<evidence type="ECO:0000313" key="15">
    <source>
        <dbReference type="EMBL" id="EFN60455.1"/>
    </source>
</evidence>
<feature type="compositionally biased region" description="Basic and acidic residues" evidence="14">
    <location>
        <begin position="213"/>
        <end position="228"/>
    </location>
</feature>
<evidence type="ECO:0000256" key="2">
    <source>
        <dbReference type="ARBA" id="ARBA00004173"/>
    </source>
</evidence>
<gene>
    <name evidence="15" type="ORF">EAG_01928</name>
</gene>
<name>E2B1J8_CAMFO</name>
<comment type="similarity">
    <text evidence="3">Belongs to the mitochondrion-specific ribosomal protein mL64 family.</text>
</comment>
<dbReference type="OrthoDB" id="6247992at2759"/>
<keyword evidence="8" id="KW-0687">Ribonucleoprotein</keyword>
<evidence type="ECO:0000256" key="4">
    <source>
        <dbReference type="ARBA" id="ARBA00022980"/>
    </source>
</evidence>
<feature type="region of interest" description="Disordered" evidence="14">
    <location>
        <begin position="213"/>
        <end position="267"/>
    </location>
</feature>